<dbReference type="Proteomes" id="UP000539473">
    <property type="component" value="Unassembled WGS sequence"/>
</dbReference>
<protein>
    <recommendedName>
        <fullName evidence="1">DUF4274 domain-containing protein</fullName>
    </recommendedName>
</protein>
<dbReference type="InterPro" id="IPR025369">
    <property type="entry name" value="DUF4274"/>
</dbReference>
<dbReference type="RefSeq" id="WP_184109341.1">
    <property type="nucleotide sequence ID" value="NZ_BNAJ01000001.1"/>
</dbReference>
<dbReference type="EMBL" id="BNAJ01000001">
    <property type="protein sequence ID" value="GHF31578.1"/>
    <property type="molecule type" value="Genomic_DNA"/>
</dbReference>
<dbReference type="Proteomes" id="UP000619376">
    <property type="component" value="Unassembled WGS sequence"/>
</dbReference>
<evidence type="ECO:0000313" key="5">
    <source>
        <dbReference type="Proteomes" id="UP000619376"/>
    </source>
</evidence>
<accession>A0A7W8KBB6</accession>
<sequence length="166" mass="18866">MGDQLKMMKDFLSTASAEEWFFVATTTNYDDKELLHWMVDQPICPQAAAHAIYWMMGPGFYTKFRSIDDVSDWAKPTLVLLRDTEKKFADGFYAESDIGFDPSADSMSETDWVAEYPESAEGIQIPTSMKVKTPGRKLSHSDIPEGWDDGMPPHVVEAVWKELDKE</sequence>
<reference evidence="2" key="1">
    <citation type="journal article" date="2014" name="Int. J. Syst. Evol. Microbiol.">
        <title>Complete genome of a new Firmicutes species belonging to the dominant human colonic microbiota ('Ruminococcus bicirculans') reveals two chromosomes and a selective capacity to utilize plant glucans.</title>
        <authorList>
            <consortium name="NISC Comparative Sequencing Program"/>
            <person name="Wegmann U."/>
            <person name="Louis P."/>
            <person name="Goesmann A."/>
            <person name="Henrissat B."/>
            <person name="Duncan S.H."/>
            <person name="Flint H.J."/>
        </authorList>
    </citation>
    <scope>NUCLEOTIDE SEQUENCE</scope>
    <source>
        <strain evidence="2">CGMCC 1.18437</strain>
    </source>
</reference>
<feature type="domain" description="DUF4274" evidence="1">
    <location>
        <begin position="16"/>
        <end position="89"/>
    </location>
</feature>
<dbReference type="AlphaFoldDB" id="A0A7W8KBB6"/>
<gene>
    <name evidence="2" type="ORF">GCM10017781_04990</name>
    <name evidence="3" type="ORF">HNQ07_000543</name>
</gene>
<name>A0A7W8KBB6_9DEIO</name>
<evidence type="ECO:0000313" key="3">
    <source>
        <dbReference type="EMBL" id="MBB5375099.1"/>
    </source>
</evidence>
<reference evidence="3 4" key="3">
    <citation type="submission" date="2020-08" db="EMBL/GenBank/DDBJ databases">
        <title>Genomic Encyclopedia of Type Strains, Phase IV (KMG-IV): sequencing the most valuable type-strain genomes for metagenomic binning, comparative biology and taxonomic classification.</title>
        <authorList>
            <person name="Goeker M."/>
        </authorList>
    </citation>
    <scope>NUCLEOTIDE SEQUENCE [LARGE SCALE GENOMIC DNA]</scope>
    <source>
        <strain evidence="3 4">DSM 27521</strain>
    </source>
</reference>
<organism evidence="3 4">
    <name type="scientific">Deinococcus metalli</name>
    <dbReference type="NCBI Taxonomy" id="1141878"/>
    <lineage>
        <taxon>Bacteria</taxon>
        <taxon>Thermotogati</taxon>
        <taxon>Deinococcota</taxon>
        <taxon>Deinococci</taxon>
        <taxon>Deinococcales</taxon>
        <taxon>Deinococcaceae</taxon>
        <taxon>Deinococcus</taxon>
    </lineage>
</organism>
<evidence type="ECO:0000259" key="1">
    <source>
        <dbReference type="Pfam" id="PF14096"/>
    </source>
</evidence>
<comment type="caution">
    <text evidence="3">The sequence shown here is derived from an EMBL/GenBank/DDBJ whole genome shotgun (WGS) entry which is preliminary data.</text>
</comment>
<keyword evidence="5" id="KW-1185">Reference proteome</keyword>
<evidence type="ECO:0000313" key="2">
    <source>
        <dbReference type="EMBL" id="GHF31578.1"/>
    </source>
</evidence>
<evidence type="ECO:0000313" key="4">
    <source>
        <dbReference type="Proteomes" id="UP000539473"/>
    </source>
</evidence>
<reference evidence="5" key="2">
    <citation type="journal article" date="2019" name="Int. J. Syst. Evol. Microbiol.">
        <title>The Global Catalogue of Microorganisms (GCM) 10K type strain sequencing project: providing services to taxonomists for standard genome sequencing and annotation.</title>
        <authorList>
            <consortium name="The Broad Institute Genomics Platform"/>
            <consortium name="The Broad Institute Genome Sequencing Center for Infectious Disease"/>
            <person name="Wu L."/>
            <person name="Ma J."/>
        </authorList>
    </citation>
    <scope>NUCLEOTIDE SEQUENCE [LARGE SCALE GENOMIC DNA]</scope>
    <source>
        <strain evidence="5">CGMCC 1.18437</strain>
    </source>
</reference>
<reference evidence="2" key="4">
    <citation type="submission" date="2024-05" db="EMBL/GenBank/DDBJ databases">
        <authorList>
            <person name="Sun Q."/>
            <person name="Zhou Y."/>
        </authorList>
    </citation>
    <scope>NUCLEOTIDE SEQUENCE</scope>
    <source>
        <strain evidence="2">CGMCC 1.18437</strain>
    </source>
</reference>
<dbReference type="EMBL" id="JACHFK010000001">
    <property type="protein sequence ID" value="MBB5375099.1"/>
    <property type="molecule type" value="Genomic_DNA"/>
</dbReference>
<proteinExistence type="predicted"/>
<dbReference type="Pfam" id="PF14096">
    <property type="entry name" value="DUF4274"/>
    <property type="match status" value="1"/>
</dbReference>